<evidence type="ECO:0000256" key="9">
    <source>
        <dbReference type="ARBA" id="ARBA00023239"/>
    </source>
</evidence>
<comment type="pathway">
    <text evidence="2">Carbohydrate biosynthesis; gluconeogenesis.</text>
</comment>
<dbReference type="GO" id="GO:0006094">
    <property type="term" value="P:gluconeogenesis"/>
    <property type="evidence" value="ECO:0007669"/>
    <property type="project" value="UniProtKB-KW"/>
</dbReference>
<accession>A0A1A8TRR1</accession>
<evidence type="ECO:0000256" key="4">
    <source>
        <dbReference type="ARBA" id="ARBA00022432"/>
    </source>
</evidence>
<evidence type="ECO:0000256" key="6">
    <source>
        <dbReference type="ARBA" id="ARBA00022723"/>
    </source>
</evidence>
<dbReference type="PANTHER" id="PTHR30182:SF1">
    <property type="entry name" value="L-SERINE DEHYDRATASE 1"/>
    <property type="match status" value="1"/>
</dbReference>
<dbReference type="GO" id="GO:0046872">
    <property type="term" value="F:metal ion binding"/>
    <property type="evidence" value="ECO:0007669"/>
    <property type="project" value="UniProtKB-KW"/>
</dbReference>
<evidence type="ECO:0000256" key="3">
    <source>
        <dbReference type="ARBA" id="ARBA00008636"/>
    </source>
</evidence>
<dbReference type="InterPro" id="IPR004644">
    <property type="entry name" value="Fe-S_L-Ser_mono"/>
</dbReference>
<evidence type="ECO:0000259" key="12">
    <source>
        <dbReference type="Pfam" id="PF03313"/>
    </source>
</evidence>
<dbReference type="AlphaFoldDB" id="A0A1A8TRR1"/>
<evidence type="ECO:0000313" key="14">
    <source>
        <dbReference type="EMBL" id="SBS36825.1"/>
    </source>
</evidence>
<dbReference type="Gene3D" id="3.30.1330.90">
    <property type="entry name" value="D-3-phosphoglycerate dehydrogenase, domain 3"/>
    <property type="match status" value="1"/>
</dbReference>
<evidence type="ECO:0000256" key="5">
    <source>
        <dbReference type="ARBA" id="ARBA00022485"/>
    </source>
</evidence>
<protein>
    <recommendedName>
        <fullName evidence="11">L-serine dehydratase</fullName>
        <ecNumber evidence="11">4.3.1.17</ecNumber>
    </recommendedName>
</protein>
<dbReference type="InterPro" id="IPR051318">
    <property type="entry name" value="Fe-S_L-Ser"/>
</dbReference>
<keyword evidence="8 11" id="KW-0411">Iron-sulfur</keyword>
<reference evidence="14 15" key="1">
    <citation type="submission" date="2016-06" db="EMBL/GenBank/DDBJ databases">
        <authorList>
            <person name="Kjaerup R.B."/>
            <person name="Dalgaard T.S."/>
            <person name="Juul-Madsen H.R."/>
        </authorList>
    </citation>
    <scope>NUCLEOTIDE SEQUENCE [LARGE SCALE GENOMIC DNA]</scope>
    <source>
        <strain evidence="14 15">CECT 8886</strain>
    </source>
</reference>
<keyword evidence="7 11" id="KW-0408">Iron</keyword>
<dbReference type="PANTHER" id="PTHR30182">
    <property type="entry name" value="L-SERINE DEHYDRATASE"/>
    <property type="match status" value="1"/>
</dbReference>
<comment type="cofactor">
    <cofactor evidence="1 11">
        <name>[4Fe-4S] cluster</name>
        <dbReference type="ChEBI" id="CHEBI:49883"/>
    </cofactor>
</comment>
<dbReference type="InterPro" id="IPR005130">
    <property type="entry name" value="Ser_deHydtase-like_asu"/>
</dbReference>
<evidence type="ECO:0000313" key="15">
    <source>
        <dbReference type="Proteomes" id="UP000092544"/>
    </source>
</evidence>
<comment type="similarity">
    <text evidence="3 11">Belongs to the iron-sulfur dependent L-serine dehydratase family.</text>
</comment>
<keyword evidence="9 11" id="KW-0456">Lyase</keyword>
<sequence length="475" mass="50590">MKPVGVFDILKIGVGPSSSHTLGPWQICRAFAQGLEDKGLLDNVHSVRVFLYGSLALTGQGHCTDIAIMMGLSGADPVTVPLEDVDNIPRLITSTGRLLLSAKRDVHFPPASAIVYHMSERLPMHANGMTLIAYDEQEQEVTQKTAYSIGGGAILWEEGEDVINEPSLGFPETGKDLLALCDHDGASVSISQAMLKLEEQLRPKAETKEGLRAIWRVMESAVFRGCHTIGVLPGGLEVGRRAAQLATKLMPNSYELDEKAWFEAIGACHKDFSHTLKWVGCFALAVNEENAALGRIVTSPTNGSAGVIPAVMMYYLYFTDQKVTQDDLIHFLLVAGAIGSIFKSGATISAAMGGCQAEIGVSSAMAAAALTEGLGGSPAQALMAAEIAMEHHLGMTCDPVGGLVQIPCIERNSMGAIKAITAAHIALNTEAANAKVSLDDVVRTMWQTAQDMNSRYKETSQGGLAVNISVRLPEC</sequence>
<feature type="domain" description="Serine dehydratase-like alpha subunit" evidence="12">
    <location>
        <begin position="187"/>
        <end position="465"/>
    </location>
</feature>
<dbReference type="InterPro" id="IPR005131">
    <property type="entry name" value="Ser_deHydtase_bsu"/>
</dbReference>
<dbReference type="RefSeq" id="WP_067019720.1">
    <property type="nucleotide sequence ID" value="NZ_FLOB01000014.1"/>
</dbReference>
<dbReference type="GO" id="GO:0003941">
    <property type="term" value="F:L-serine ammonia-lyase activity"/>
    <property type="evidence" value="ECO:0007669"/>
    <property type="project" value="UniProtKB-UniRule"/>
</dbReference>
<keyword evidence="6 11" id="KW-0479">Metal-binding</keyword>
<evidence type="ECO:0000256" key="11">
    <source>
        <dbReference type="RuleBase" id="RU366059"/>
    </source>
</evidence>
<dbReference type="GO" id="GO:0009063">
    <property type="term" value="P:amino acid catabolic process"/>
    <property type="evidence" value="ECO:0007669"/>
    <property type="project" value="UniProtKB-ARBA"/>
</dbReference>
<dbReference type="EMBL" id="FLOB01000014">
    <property type="protein sequence ID" value="SBS36825.1"/>
    <property type="molecule type" value="Genomic_DNA"/>
</dbReference>
<evidence type="ECO:0000256" key="10">
    <source>
        <dbReference type="ARBA" id="ARBA00049406"/>
    </source>
</evidence>
<name>A0A1A8TRR1_9GAMM</name>
<keyword evidence="4 11" id="KW-0312">Gluconeogenesis</keyword>
<dbReference type="STRING" id="1792290.MSP8886_03867"/>
<dbReference type="GO" id="GO:0051539">
    <property type="term" value="F:4 iron, 4 sulfur cluster binding"/>
    <property type="evidence" value="ECO:0007669"/>
    <property type="project" value="UniProtKB-UniRule"/>
</dbReference>
<evidence type="ECO:0000256" key="1">
    <source>
        <dbReference type="ARBA" id="ARBA00001966"/>
    </source>
</evidence>
<dbReference type="EC" id="4.3.1.17" evidence="11"/>
<dbReference type="Pfam" id="PF03315">
    <property type="entry name" value="SDH_beta"/>
    <property type="match status" value="1"/>
</dbReference>
<keyword evidence="15" id="KW-1185">Reference proteome</keyword>
<evidence type="ECO:0000256" key="8">
    <source>
        <dbReference type="ARBA" id="ARBA00023014"/>
    </source>
</evidence>
<feature type="domain" description="Serine dehydratase beta chain" evidence="13">
    <location>
        <begin position="6"/>
        <end position="158"/>
    </location>
</feature>
<organism evidence="14 15">
    <name type="scientific">Marinomonas spartinae</name>
    <dbReference type="NCBI Taxonomy" id="1792290"/>
    <lineage>
        <taxon>Bacteria</taxon>
        <taxon>Pseudomonadati</taxon>
        <taxon>Pseudomonadota</taxon>
        <taxon>Gammaproteobacteria</taxon>
        <taxon>Oceanospirillales</taxon>
        <taxon>Oceanospirillaceae</taxon>
        <taxon>Marinomonas</taxon>
    </lineage>
</organism>
<evidence type="ECO:0000256" key="7">
    <source>
        <dbReference type="ARBA" id="ARBA00023004"/>
    </source>
</evidence>
<dbReference type="NCBIfam" id="TIGR00720">
    <property type="entry name" value="sda_mono"/>
    <property type="match status" value="1"/>
</dbReference>
<dbReference type="Pfam" id="PF03313">
    <property type="entry name" value="SDH_alpha"/>
    <property type="match status" value="1"/>
</dbReference>
<evidence type="ECO:0000256" key="2">
    <source>
        <dbReference type="ARBA" id="ARBA00004742"/>
    </source>
</evidence>
<evidence type="ECO:0000259" key="13">
    <source>
        <dbReference type="Pfam" id="PF03315"/>
    </source>
</evidence>
<dbReference type="SUPFAM" id="SSF143548">
    <property type="entry name" value="Serine metabolism enzymes domain"/>
    <property type="match status" value="1"/>
</dbReference>
<proteinExistence type="inferred from homology"/>
<keyword evidence="5 11" id="KW-0004">4Fe-4S</keyword>
<dbReference type="FunFam" id="3.30.1330.90:FF:000001">
    <property type="entry name" value="L-serine ammonia-lyase 1"/>
    <property type="match status" value="1"/>
</dbReference>
<dbReference type="Proteomes" id="UP000092544">
    <property type="component" value="Unassembled WGS sequence"/>
</dbReference>
<gene>
    <name evidence="14" type="primary">tdcG</name>
    <name evidence="14" type="ORF">MSP8886_03867</name>
</gene>
<comment type="catalytic activity">
    <reaction evidence="10 11">
        <text>L-serine = pyruvate + NH4(+)</text>
        <dbReference type="Rhea" id="RHEA:19169"/>
        <dbReference type="ChEBI" id="CHEBI:15361"/>
        <dbReference type="ChEBI" id="CHEBI:28938"/>
        <dbReference type="ChEBI" id="CHEBI:33384"/>
        <dbReference type="EC" id="4.3.1.17"/>
    </reaction>
</comment>
<dbReference type="InterPro" id="IPR029009">
    <property type="entry name" value="ASB_dom_sf"/>
</dbReference>